<name>A0A926FAY1_9FIRM</name>
<proteinExistence type="predicted"/>
<comment type="caution">
    <text evidence="2">The sequence shown here is derived from an EMBL/GenBank/DDBJ whole genome shotgun (WGS) entry which is preliminary data.</text>
</comment>
<dbReference type="AlphaFoldDB" id="A0A926FAY1"/>
<gene>
    <name evidence="2" type="ORF">H8706_12025</name>
</gene>
<dbReference type="EMBL" id="JACRTE010000071">
    <property type="protein sequence ID" value="MBC8597578.1"/>
    <property type="molecule type" value="Genomic_DNA"/>
</dbReference>
<dbReference type="Pfam" id="PF18843">
    <property type="entry name" value="LPD28"/>
    <property type="match status" value="1"/>
</dbReference>
<feature type="domain" description="Large polyvalent protein associated" evidence="1">
    <location>
        <begin position="27"/>
        <end position="95"/>
    </location>
</feature>
<keyword evidence="3" id="KW-1185">Reference proteome</keyword>
<dbReference type="Proteomes" id="UP000647416">
    <property type="component" value="Unassembled WGS sequence"/>
</dbReference>
<evidence type="ECO:0000313" key="2">
    <source>
        <dbReference type="EMBL" id="MBC8597578.1"/>
    </source>
</evidence>
<evidence type="ECO:0000313" key="3">
    <source>
        <dbReference type="Proteomes" id="UP000647416"/>
    </source>
</evidence>
<accession>A0A926FAY1</accession>
<protein>
    <recommendedName>
        <fullName evidence="1">Large polyvalent protein associated domain-containing protein</fullName>
    </recommendedName>
</protein>
<organism evidence="2 3">
    <name type="scientific">Qingrenia yutianensis</name>
    <dbReference type="NCBI Taxonomy" id="2763676"/>
    <lineage>
        <taxon>Bacteria</taxon>
        <taxon>Bacillati</taxon>
        <taxon>Bacillota</taxon>
        <taxon>Clostridia</taxon>
        <taxon>Eubacteriales</taxon>
        <taxon>Oscillospiraceae</taxon>
        <taxon>Qingrenia</taxon>
    </lineage>
</organism>
<feature type="non-terminal residue" evidence="2">
    <location>
        <position position="113"/>
    </location>
</feature>
<sequence length="113" mass="13223">MSREEYAKNPYATQKALAEKMLENTNLKFELVVIFDKPVLFTCERLNRNLPIEGVYYYDIRHDDECRGDMAQLKDRVMVNHWGTVISKERFEPREVGDKISTTAEGIDMDESD</sequence>
<dbReference type="InterPro" id="IPR040809">
    <property type="entry name" value="LPD28"/>
</dbReference>
<dbReference type="RefSeq" id="WP_316637254.1">
    <property type="nucleotide sequence ID" value="NZ_JACRTE010000071.1"/>
</dbReference>
<evidence type="ECO:0000259" key="1">
    <source>
        <dbReference type="Pfam" id="PF18843"/>
    </source>
</evidence>
<reference evidence="2" key="1">
    <citation type="submission" date="2020-08" db="EMBL/GenBank/DDBJ databases">
        <title>Genome public.</title>
        <authorList>
            <person name="Liu C."/>
            <person name="Sun Q."/>
        </authorList>
    </citation>
    <scope>NUCLEOTIDE SEQUENCE</scope>
    <source>
        <strain evidence="2">NSJ-50</strain>
    </source>
</reference>